<dbReference type="GO" id="GO:0007339">
    <property type="term" value="P:binding of sperm to zona pellucida"/>
    <property type="evidence" value="ECO:0007669"/>
    <property type="project" value="InterPro"/>
</dbReference>
<dbReference type="EMBL" id="JABXBU010002228">
    <property type="protein sequence ID" value="KAF8770561.1"/>
    <property type="molecule type" value="Genomic_DNA"/>
</dbReference>
<dbReference type="Gene3D" id="2.60.40.10">
    <property type="entry name" value="Immunoglobulins"/>
    <property type="match status" value="1"/>
</dbReference>
<reference evidence="2" key="2">
    <citation type="submission" date="2020-06" db="EMBL/GenBank/DDBJ databases">
        <authorList>
            <person name="Sheffer M."/>
        </authorList>
    </citation>
    <scope>NUCLEOTIDE SEQUENCE</scope>
</reference>
<comment type="caution">
    <text evidence="2">The sequence shown here is derived from an EMBL/GenBank/DDBJ whole genome shotgun (WGS) entry which is preliminary data.</text>
</comment>
<organism evidence="2 3">
    <name type="scientific">Argiope bruennichi</name>
    <name type="common">Wasp spider</name>
    <name type="synonym">Aranea bruennichi</name>
    <dbReference type="NCBI Taxonomy" id="94029"/>
    <lineage>
        <taxon>Eukaryota</taxon>
        <taxon>Metazoa</taxon>
        <taxon>Ecdysozoa</taxon>
        <taxon>Arthropoda</taxon>
        <taxon>Chelicerata</taxon>
        <taxon>Arachnida</taxon>
        <taxon>Araneae</taxon>
        <taxon>Araneomorphae</taxon>
        <taxon>Entelegynae</taxon>
        <taxon>Araneoidea</taxon>
        <taxon>Araneidae</taxon>
        <taxon>Argiope</taxon>
    </lineage>
</organism>
<keyword evidence="3" id="KW-1185">Reference proteome</keyword>
<evidence type="ECO:0000259" key="1">
    <source>
        <dbReference type="PROSITE" id="PS50835"/>
    </source>
</evidence>
<dbReference type="Proteomes" id="UP000807504">
    <property type="component" value="Unassembled WGS sequence"/>
</dbReference>
<dbReference type="InterPro" id="IPR036179">
    <property type="entry name" value="Ig-like_dom_sf"/>
</dbReference>
<protein>
    <recommendedName>
        <fullName evidence="1">Ig-like domain-containing protein</fullName>
    </recommendedName>
</protein>
<dbReference type="SMART" id="SM00409">
    <property type="entry name" value="IG"/>
    <property type="match status" value="1"/>
</dbReference>
<dbReference type="Pfam" id="PF07699">
    <property type="entry name" value="Ephrin_rec_like"/>
    <property type="match status" value="1"/>
</dbReference>
<evidence type="ECO:0000313" key="2">
    <source>
        <dbReference type="EMBL" id="KAF8770561.1"/>
    </source>
</evidence>
<dbReference type="PANTHER" id="PTHR15443">
    <property type="entry name" value="ZONA PELLUCIDA BINDING PROTEIN SP38"/>
    <property type="match status" value="1"/>
</dbReference>
<proteinExistence type="predicted"/>
<evidence type="ECO:0000313" key="3">
    <source>
        <dbReference type="Proteomes" id="UP000807504"/>
    </source>
</evidence>
<dbReference type="GO" id="GO:0002199">
    <property type="term" value="C:zona pellucida receptor complex"/>
    <property type="evidence" value="ECO:0007669"/>
    <property type="project" value="TreeGrafter"/>
</dbReference>
<dbReference type="InterPro" id="IPR003599">
    <property type="entry name" value="Ig_sub"/>
</dbReference>
<dbReference type="SUPFAM" id="SSF48726">
    <property type="entry name" value="Immunoglobulin"/>
    <property type="match status" value="1"/>
</dbReference>
<dbReference type="PROSITE" id="PS50835">
    <property type="entry name" value="IG_LIKE"/>
    <property type="match status" value="1"/>
</dbReference>
<dbReference type="PANTHER" id="PTHR15443:SF6">
    <property type="entry name" value="IG-LIKE DOMAIN-CONTAINING PROTEIN"/>
    <property type="match status" value="1"/>
</dbReference>
<reference evidence="2" key="1">
    <citation type="journal article" date="2020" name="bioRxiv">
        <title>Chromosome-level reference genome of the European wasp spider Argiope bruennichi: a resource for studies on range expansion and evolutionary adaptation.</title>
        <authorList>
            <person name="Sheffer M.M."/>
            <person name="Hoppe A."/>
            <person name="Krehenwinkel H."/>
            <person name="Uhl G."/>
            <person name="Kuss A.W."/>
            <person name="Jensen L."/>
            <person name="Jensen C."/>
            <person name="Gillespie R.G."/>
            <person name="Hoff K.J."/>
            <person name="Prost S."/>
        </authorList>
    </citation>
    <scope>NUCLEOTIDE SEQUENCE</scope>
</reference>
<dbReference type="Gene3D" id="2.10.50.10">
    <property type="entry name" value="Tumor Necrosis Factor Receptor, subunit A, domain 2"/>
    <property type="match status" value="1"/>
</dbReference>
<dbReference type="GO" id="GO:0001675">
    <property type="term" value="P:acrosome assembly"/>
    <property type="evidence" value="ECO:0007669"/>
    <property type="project" value="TreeGrafter"/>
</dbReference>
<dbReference type="InterPro" id="IPR007110">
    <property type="entry name" value="Ig-like_dom"/>
</dbReference>
<dbReference type="InterPro" id="IPR011641">
    <property type="entry name" value="Tyr-kin_ephrin_A/B_rcpt-like"/>
</dbReference>
<accession>A0A8T0ECK6</accession>
<gene>
    <name evidence="2" type="ORF">HNY73_018071</name>
</gene>
<name>A0A8T0ECK6_ARGBR</name>
<dbReference type="AlphaFoldDB" id="A0A8T0ECK6"/>
<dbReference type="GO" id="GO:0001669">
    <property type="term" value="C:acrosomal vesicle"/>
    <property type="evidence" value="ECO:0007669"/>
    <property type="project" value="TreeGrafter"/>
</dbReference>
<dbReference type="GO" id="GO:0005576">
    <property type="term" value="C:extracellular region"/>
    <property type="evidence" value="ECO:0007669"/>
    <property type="project" value="InterPro"/>
</dbReference>
<dbReference type="SMART" id="SM01411">
    <property type="entry name" value="Ephrin_rec_like"/>
    <property type="match status" value="1"/>
</dbReference>
<dbReference type="InterPro" id="IPR013783">
    <property type="entry name" value="Ig-like_fold"/>
</dbReference>
<feature type="domain" description="Ig-like" evidence="1">
    <location>
        <begin position="46"/>
        <end position="118"/>
    </location>
</feature>
<sequence length="349" mass="39396">MLRNPLRRRYVGQVRTFCCSILIVVLVASVDAFIVGKGGNYAVLRGSSLRLSCLPKETEPQELREAGNSYNWTDQAGRELIDARFIKLDSGDLEIVNAHVGDSGIYKCTVQSSAKAVSPPPKKVYEHKLIVYELSGHKFVTTVFIDMSKYSKEVMLSMLRDLLAIRVCAQDFCSPGHIRVVKCELSETKQEVCQFSIAYEAISQLADERCDEECVRAKMFDGLKKAEKILQTEFMKMYENPLGRIKADMKTFDTHHLITCRGGFHLVKSHYKRCFPCLPGYYSEPNSINCSLCNIGYYQEHYGKHECDKCDEDKTTETMGAKSKDECVSQANTGIFNTFRKGIVALFTG</sequence>
<dbReference type="InterPro" id="IPR010857">
    <property type="entry name" value="Sp38-bd"/>
</dbReference>